<evidence type="ECO:0000256" key="1">
    <source>
        <dbReference type="SAM" id="Phobius"/>
    </source>
</evidence>
<protein>
    <submittedName>
        <fullName evidence="2">Uncharacterized protein</fullName>
    </submittedName>
</protein>
<feature type="transmembrane region" description="Helical" evidence="1">
    <location>
        <begin position="6"/>
        <end position="21"/>
    </location>
</feature>
<evidence type="ECO:0000313" key="3">
    <source>
        <dbReference type="Proteomes" id="UP001596620"/>
    </source>
</evidence>
<organism evidence="2 3">
    <name type="scientific">Lentibacillus kimchii</name>
    <dbReference type="NCBI Taxonomy" id="1542911"/>
    <lineage>
        <taxon>Bacteria</taxon>
        <taxon>Bacillati</taxon>
        <taxon>Bacillota</taxon>
        <taxon>Bacilli</taxon>
        <taxon>Bacillales</taxon>
        <taxon>Bacillaceae</taxon>
        <taxon>Lentibacillus</taxon>
    </lineage>
</organism>
<sequence>MENFFIIIAVIVLLGLQVFLSKRKSIYFGAILPVGISVVWLVWVPSTDVFNYIIKFLLIWAVFGGIWLEGREALKKRRKRELDKITTYDMK</sequence>
<keyword evidence="1" id="KW-0812">Transmembrane</keyword>
<accession>A0ABW2UVU7</accession>
<dbReference type="RefSeq" id="WP_382358263.1">
    <property type="nucleotide sequence ID" value="NZ_JBHTGR010000010.1"/>
</dbReference>
<feature type="transmembrane region" description="Helical" evidence="1">
    <location>
        <begin position="49"/>
        <end position="70"/>
    </location>
</feature>
<feature type="transmembrane region" description="Helical" evidence="1">
    <location>
        <begin position="26"/>
        <end position="43"/>
    </location>
</feature>
<dbReference type="EMBL" id="JBHTGR010000010">
    <property type="protein sequence ID" value="MFC7746755.1"/>
    <property type="molecule type" value="Genomic_DNA"/>
</dbReference>
<reference evidence="3" key="1">
    <citation type="journal article" date="2019" name="Int. J. Syst. Evol. Microbiol.">
        <title>The Global Catalogue of Microorganisms (GCM) 10K type strain sequencing project: providing services to taxonomists for standard genome sequencing and annotation.</title>
        <authorList>
            <consortium name="The Broad Institute Genomics Platform"/>
            <consortium name="The Broad Institute Genome Sequencing Center for Infectious Disease"/>
            <person name="Wu L."/>
            <person name="Ma J."/>
        </authorList>
    </citation>
    <scope>NUCLEOTIDE SEQUENCE [LARGE SCALE GENOMIC DNA]</scope>
    <source>
        <strain evidence="3">JCM 30234</strain>
    </source>
</reference>
<gene>
    <name evidence="2" type="ORF">ACFQU8_05840</name>
</gene>
<keyword evidence="1" id="KW-0472">Membrane</keyword>
<comment type="caution">
    <text evidence="2">The sequence shown here is derived from an EMBL/GenBank/DDBJ whole genome shotgun (WGS) entry which is preliminary data.</text>
</comment>
<evidence type="ECO:0000313" key="2">
    <source>
        <dbReference type="EMBL" id="MFC7746755.1"/>
    </source>
</evidence>
<keyword evidence="3" id="KW-1185">Reference proteome</keyword>
<name>A0ABW2UVU7_9BACI</name>
<dbReference type="Proteomes" id="UP001596620">
    <property type="component" value="Unassembled WGS sequence"/>
</dbReference>
<keyword evidence="1" id="KW-1133">Transmembrane helix</keyword>
<proteinExistence type="predicted"/>